<dbReference type="GO" id="GO:0052621">
    <property type="term" value="F:diguanylate cyclase activity"/>
    <property type="evidence" value="ECO:0007669"/>
    <property type="project" value="TreeGrafter"/>
</dbReference>
<dbReference type="RefSeq" id="WP_258877088.1">
    <property type="nucleotide sequence ID" value="NZ_CP048914.1"/>
</dbReference>
<reference evidence="3 4" key="1">
    <citation type="submission" date="2020-02" db="EMBL/GenBank/DDBJ databases">
        <authorList>
            <person name="Zheng R.K."/>
            <person name="Sun C.M."/>
        </authorList>
    </citation>
    <scope>NUCLEOTIDE SEQUENCE [LARGE SCALE GENOMIC DNA]</scope>
    <source>
        <strain evidence="4">zrk13</strain>
    </source>
</reference>
<evidence type="ECO:0000313" key="3">
    <source>
        <dbReference type="EMBL" id="QMS85297.1"/>
    </source>
</evidence>
<dbReference type="Gene3D" id="3.30.70.270">
    <property type="match status" value="1"/>
</dbReference>
<feature type="transmembrane region" description="Helical" evidence="1">
    <location>
        <begin position="7"/>
        <end position="27"/>
    </location>
</feature>
<keyword evidence="4" id="KW-1185">Reference proteome</keyword>
<evidence type="ECO:0000259" key="2">
    <source>
        <dbReference type="PROSITE" id="PS50887"/>
    </source>
</evidence>
<evidence type="ECO:0000256" key="1">
    <source>
        <dbReference type="SAM" id="Phobius"/>
    </source>
</evidence>
<organism evidence="3 4">
    <name type="scientific">Candidatus Xianfuyuplasma coldseepsis</name>
    <dbReference type="NCBI Taxonomy" id="2782163"/>
    <lineage>
        <taxon>Bacteria</taxon>
        <taxon>Bacillati</taxon>
        <taxon>Mycoplasmatota</taxon>
        <taxon>Mollicutes</taxon>
        <taxon>Candidatus Izemoplasmatales</taxon>
        <taxon>Candidatus Izemoplasmataceae</taxon>
        <taxon>Candidatus Xianfuyuplasma</taxon>
    </lineage>
</organism>
<dbReference type="Proteomes" id="UP000514720">
    <property type="component" value="Chromosome"/>
</dbReference>
<dbReference type="AlphaFoldDB" id="A0A7L7KRG6"/>
<dbReference type="Gene3D" id="3.30.450.20">
    <property type="entry name" value="PAS domain"/>
    <property type="match status" value="2"/>
</dbReference>
<dbReference type="EMBL" id="CP048914">
    <property type="protein sequence ID" value="QMS85297.1"/>
    <property type="molecule type" value="Genomic_DNA"/>
</dbReference>
<protein>
    <submittedName>
        <fullName evidence="3">Diguanylate cyclase</fullName>
    </submittedName>
</protein>
<dbReference type="SUPFAM" id="SSF103190">
    <property type="entry name" value="Sensory domain-like"/>
    <property type="match status" value="1"/>
</dbReference>
<evidence type="ECO:0000313" key="4">
    <source>
        <dbReference type="Proteomes" id="UP000514720"/>
    </source>
</evidence>
<keyword evidence="1" id="KW-0472">Membrane</keyword>
<dbReference type="PANTHER" id="PTHR45138">
    <property type="entry name" value="REGULATORY COMPONENTS OF SENSORY TRANSDUCTION SYSTEM"/>
    <property type="match status" value="1"/>
</dbReference>
<dbReference type="PROSITE" id="PS50887">
    <property type="entry name" value="GGDEF"/>
    <property type="match status" value="1"/>
</dbReference>
<dbReference type="InterPro" id="IPR000160">
    <property type="entry name" value="GGDEF_dom"/>
</dbReference>
<dbReference type="NCBIfam" id="TIGR00254">
    <property type="entry name" value="GGDEF"/>
    <property type="match status" value="1"/>
</dbReference>
<dbReference type="Pfam" id="PF00990">
    <property type="entry name" value="GGDEF"/>
    <property type="match status" value="1"/>
</dbReference>
<dbReference type="KEGG" id="xcl:G4Z02_05875"/>
<dbReference type="InterPro" id="IPR050469">
    <property type="entry name" value="Diguanylate_Cyclase"/>
</dbReference>
<dbReference type="SMART" id="SM00267">
    <property type="entry name" value="GGDEF"/>
    <property type="match status" value="1"/>
</dbReference>
<dbReference type="InterPro" id="IPR029151">
    <property type="entry name" value="Sensor-like_sf"/>
</dbReference>
<keyword evidence="1" id="KW-0812">Transmembrane</keyword>
<name>A0A7L7KRG6_9MOLU</name>
<feature type="transmembrane region" description="Helical" evidence="1">
    <location>
        <begin position="282"/>
        <end position="301"/>
    </location>
</feature>
<dbReference type="PANTHER" id="PTHR45138:SF9">
    <property type="entry name" value="DIGUANYLATE CYCLASE DGCM-RELATED"/>
    <property type="match status" value="1"/>
</dbReference>
<gene>
    <name evidence="3" type="ORF">G4Z02_05875</name>
</gene>
<accession>A0A7L7KRG6</accession>
<proteinExistence type="predicted"/>
<feature type="domain" description="GGDEF" evidence="2">
    <location>
        <begin position="342"/>
        <end position="470"/>
    </location>
</feature>
<dbReference type="InterPro" id="IPR029787">
    <property type="entry name" value="Nucleotide_cyclase"/>
</dbReference>
<dbReference type="SUPFAM" id="SSF55073">
    <property type="entry name" value="Nucleotide cyclase"/>
    <property type="match status" value="1"/>
</dbReference>
<keyword evidence="1" id="KW-1133">Transmembrane helix</keyword>
<dbReference type="CDD" id="cd01949">
    <property type="entry name" value="GGDEF"/>
    <property type="match status" value="1"/>
</dbReference>
<dbReference type="InterPro" id="IPR043128">
    <property type="entry name" value="Rev_trsase/Diguanyl_cyclase"/>
</dbReference>
<sequence>MEKSWKISLLVSFIVLIGSIITSFITFQSYSNILKSSTRSISELSAMNVYSEINNELTKPIYVSLTMSEDTFVKEWLTREDTMTEDEITDYLMGLHNRYGYSSVFLVSTQTQKYYHYNGVQKVVSQSDPHDVWYYDFLDQDNEYDIDVDSDEVTGDLTIFINVKMVDEDDQVTAVVGVGLEMDYITELLQDFEDNYELTVYLTDLEGLVQSSTTINNIEQLNLFDELGSELKNDITSNQEELVTVSKNNGAMYVNSRYIDELHWYLVVTKDTNVLAHFFLDYLYASIIMIVIVLMIVVNIVRLSANLYQNRVFTIAKTDYLTLLLNRRGFDKEMQEFDSSVAEAMIFTIDIDRFKSINDRFGHAVGDVVLRRVANIINNEVQQYGKLSRWGGDEFTGFMIGKRSVVVDILFHVLELINNDDMLQEKGVSISIGYTYSDFTDSLDTVLERADKYLYKAKELGGNQIIGDEDL</sequence>